<reference evidence="3 4" key="1">
    <citation type="journal article" date="2019" name="Syst. Appl. Microbiol.">
        <title>Microvirga tunisiensis sp. nov., a root nodule symbiotic bacterium isolated from Lupinus micranthus and L. luteus grown in Northern Tunisia.</title>
        <authorList>
            <person name="Msaddak A."/>
            <person name="Rejili M."/>
            <person name="Duran D."/>
            <person name="Mars M."/>
            <person name="Palacios J.M."/>
            <person name="Ruiz-Argueso T."/>
            <person name="Rey L."/>
            <person name="Imperial J."/>
        </authorList>
    </citation>
    <scope>NUCLEOTIDE SEQUENCE [LARGE SCALE GENOMIC DNA]</scope>
    <source>
        <strain evidence="3 4">Lmie10</strain>
    </source>
</reference>
<dbReference type="AlphaFoldDB" id="A0A5N7MFT0"/>
<keyword evidence="4" id="KW-1185">Reference proteome</keyword>
<gene>
    <name evidence="3" type="ORF">FS320_10215</name>
</gene>
<sequence length="333" mass="36441">MAKTVTCLYGSDSQASAIVRELEQSGISQGKICMFTNSGSNRFWDDTGSFDESSGGSHHDRVENYLTTNGVPRDDARAYAEGVRRGHALIAVRCDDGEADRVVDILDNDDVLDLDERQDAWRSEGWNDYGSGVSDLGSGSTTTSSGMLGGAGLTSGSDMRDSDIAQDRTYAASDDRTTLGTDLGSDRTQLHGSDVSRGDEVIPVAEEELHVGKREVSHGRVRIRSHVIERPVQEQVTLSEERVAVERRPVEGSLHAGSINDGDLFQERTIEMEERAEEAVVSKEARVVEEVVVRKEADQRTETISDTVRKTEVEVEDERGNTVSRTGTTDNSR</sequence>
<evidence type="ECO:0000313" key="3">
    <source>
        <dbReference type="EMBL" id="MPR25598.1"/>
    </source>
</evidence>
<dbReference type="PANTHER" id="PTHR38463">
    <property type="entry name" value="STRESS RESPONSE PROTEIN YSNF"/>
    <property type="match status" value="1"/>
</dbReference>
<evidence type="ECO:0000313" key="4">
    <source>
        <dbReference type="Proteomes" id="UP000403266"/>
    </source>
</evidence>
<feature type="compositionally biased region" description="Basic and acidic residues" evidence="1">
    <location>
        <begin position="184"/>
        <end position="195"/>
    </location>
</feature>
<dbReference type="OrthoDB" id="7204249at2"/>
<comment type="caution">
    <text evidence="3">The sequence shown here is derived from an EMBL/GenBank/DDBJ whole genome shotgun (WGS) entry which is preliminary data.</text>
</comment>
<evidence type="ECO:0000259" key="2">
    <source>
        <dbReference type="Pfam" id="PF09557"/>
    </source>
</evidence>
<feature type="compositionally biased region" description="Polar residues" evidence="1">
    <location>
        <begin position="321"/>
        <end position="333"/>
    </location>
</feature>
<proteinExistence type="predicted"/>
<dbReference type="Proteomes" id="UP000403266">
    <property type="component" value="Unassembled WGS sequence"/>
</dbReference>
<dbReference type="RefSeq" id="WP_152711365.1">
    <property type="nucleotide sequence ID" value="NZ_VOSJ01000027.1"/>
</dbReference>
<organism evidence="3 4">
    <name type="scientific">Microvirga tunisiensis</name>
    <dbReference type="NCBI Taxonomy" id="2108360"/>
    <lineage>
        <taxon>Bacteria</taxon>
        <taxon>Pseudomonadati</taxon>
        <taxon>Pseudomonadota</taxon>
        <taxon>Alphaproteobacteria</taxon>
        <taxon>Hyphomicrobiales</taxon>
        <taxon>Methylobacteriaceae</taxon>
        <taxon>Microvirga</taxon>
    </lineage>
</organism>
<feature type="region of interest" description="Disordered" evidence="1">
    <location>
        <begin position="311"/>
        <end position="333"/>
    </location>
</feature>
<dbReference type="InterPro" id="IPR019060">
    <property type="entry name" value="DUF2382"/>
</dbReference>
<feature type="domain" description="DUF2382" evidence="2">
    <location>
        <begin position="202"/>
        <end position="315"/>
    </location>
</feature>
<accession>A0A5N7MFT0</accession>
<name>A0A5N7MFT0_9HYPH</name>
<dbReference type="Pfam" id="PF09557">
    <property type="entry name" value="DUF2382"/>
    <property type="match status" value="1"/>
</dbReference>
<feature type="compositionally biased region" description="Low complexity" evidence="1">
    <location>
        <begin position="130"/>
        <end position="146"/>
    </location>
</feature>
<protein>
    <submittedName>
        <fullName evidence="3">DUF2382 domain-containing protein</fullName>
    </submittedName>
</protein>
<feature type="region of interest" description="Disordered" evidence="1">
    <location>
        <begin position="130"/>
        <end position="195"/>
    </location>
</feature>
<dbReference type="PANTHER" id="PTHR38463:SF1">
    <property type="entry name" value="STRESS RESPONSE PROTEIN YSNF"/>
    <property type="match status" value="1"/>
</dbReference>
<dbReference type="InterPro" id="IPR052967">
    <property type="entry name" value="Stress_Response_Assoc"/>
</dbReference>
<evidence type="ECO:0000256" key="1">
    <source>
        <dbReference type="SAM" id="MobiDB-lite"/>
    </source>
</evidence>
<dbReference type="EMBL" id="VOSK01000027">
    <property type="protein sequence ID" value="MPR25598.1"/>
    <property type="molecule type" value="Genomic_DNA"/>
</dbReference>